<evidence type="ECO:0000313" key="3">
    <source>
        <dbReference type="Proteomes" id="UP000308652"/>
    </source>
</evidence>
<gene>
    <name evidence="2" type="ORF">BDQ12DRAFT_670839</name>
</gene>
<sequence length="107" mass="11665">MLLLRVSSLVLLRLRAHCCYAITHSEVEKGSAQESACIQRGCLYVNPAGECTAPATTIVVVDEAVFIDLPADAYAPFLRQLQLNNYSTVAAISFLIYDICINLGDEV</sequence>
<feature type="signal peptide" evidence="1">
    <location>
        <begin position="1"/>
        <end position="21"/>
    </location>
</feature>
<evidence type="ECO:0000256" key="1">
    <source>
        <dbReference type="SAM" id="SignalP"/>
    </source>
</evidence>
<name>A0A5C3LJ74_9AGAR</name>
<keyword evidence="1" id="KW-0732">Signal</keyword>
<protein>
    <recommendedName>
        <fullName evidence="4">Secreted protein</fullName>
    </recommendedName>
</protein>
<feature type="chain" id="PRO_5023089543" description="Secreted protein" evidence="1">
    <location>
        <begin position="22"/>
        <end position="107"/>
    </location>
</feature>
<dbReference type="AlphaFoldDB" id="A0A5C3LJ74"/>
<dbReference type="Proteomes" id="UP000308652">
    <property type="component" value="Unassembled WGS sequence"/>
</dbReference>
<reference evidence="2 3" key="1">
    <citation type="journal article" date="2019" name="Nat. Ecol. Evol.">
        <title>Megaphylogeny resolves global patterns of mushroom evolution.</title>
        <authorList>
            <person name="Varga T."/>
            <person name="Krizsan K."/>
            <person name="Foldi C."/>
            <person name="Dima B."/>
            <person name="Sanchez-Garcia M."/>
            <person name="Sanchez-Ramirez S."/>
            <person name="Szollosi G.J."/>
            <person name="Szarkandi J.G."/>
            <person name="Papp V."/>
            <person name="Albert L."/>
            <person name="Andreopoulos W."/>
            <person name="Angelini C."/>
            <person name="Antonin V."/>
            <person name="Barry K.W."/>
            <person name="Bougher N.L."/>
            <person name="Buchanan P."/>
            <person name="Buyck B."/>
            <person name="Bense V."/>
            <person name="Catcheside P."/>
            <person name="Chovatia M."/>
            <person name="Cooper J."/>
            <person name="Damon W."/>
            <person name="Desjardin D."/>
            <person name="Finy P."/>
            <person name="Geml J."/>
            <person name="Haridas S."/>
            <person name="Hughes K."/>
            <person name="Justo A."/>
            <person name="Karasinski D."/>
            <person name="Kautmanova I."/>
            <person name="Kiss B."/>
            <person name="Kocsube S."/>
            <person name="Kotiranta H."/>
            <person name="LaButti K.M."/>
            <person name="Lechner B.E."/>
            <person name="Liimatainen K."/>
            <person name="Lipzen A."/>
            <person name="Lukacs Z."/>
            <person name="Mihaltcheva S."/>
            <person name="Morgado L.N."/>
            <person name="Niskanen T."/>
            <person name="Noordeloos M.E."/>
            <person name="Ohm R.A."/>
            <person name="Ortiz-Santana B."/>
            <person name="Ovrebo C."/>
            <person name="Racz N."/>
            <person name="Riley R."/>
            <person name="Savchenko A."/>
            <person name="Shiryaev A."/>
            <person name="Soop K."/>
            <person name="Spirin V."/>
            <person name="Szebenyi C."/>
            <person name="Tomsovsky M."/>
            <person name="Tulloss R.E."/>
            <person name="Uehling J."/>
            <person name="Grigoriev I.V."/>
            <person name="Vagvolgyi C."/>
            <person name="Papp T."/>
            <person name="Martin F.M."/>
            <person name="Miettinen O."/>
            <person name="Hibbett D.S."/>
            <person name="Nagy L.G."/>
        </authorList>
    </citation>
    <scope>NUCLEOTIDE SEQUENCE [LARGE SCALE GENOMIC DNA]</scope>
    <source>
        <strain evidence="2 3">CBS 166.37</strain>
    </source>
</reference>
<accession>A0A5C3LJ74</accession>
<evidence type="ECO:0008006" key="4">
    <source>
        <dbReference type="Google" id="ProtNLM"/>
    </source>
</evidence>
<dbReference type="EMBL" id="ML213665">
    <property type="protein sequence ID" value="TFK32725.1"/>
    <property type="molecule type" value="Genomic_DNA"/>
</dbReference>
<keyword evidence="3" id="KW-1185">Reference proteome</keyword>
<evidence type="ECO:0000313" key="2">
    <source>
        <dbReference type="EMBL" id="TFK32725.1"/>
    </source>
</evidence>
<proteinExistence type="predicted"/>
<organism evidence="2 3">
    <name type="scientific">Crucibulum laeve</name>
    <dbReference type="NCBI Taxonomy" id="68775"/>
    <lineage>
        <taxon>Eukaryota</taxon>
        <taxon>Fungi</taxon>
        <taxon>Dikarya</taxon>
        <taxon>Basidiomycota</taxon>
        <taxon>Agaricomycotina</taxon>
        <taxon>Agaricomycetes</taxon>
        <taxon>Agaricomycetidae</taxon>
        <taxon>Agaricales</taxon>
        <taxon>Agaricineae</taxon>
        <taxon>Nidulariaceae</taxon>
        <taxon>Crucibulum</taxon>
    </lineage>
</organism>